<dbReference type="AlphaFoldDB" id="A0A2J5HNR3"/>
<dbReference type="OrthoDB" id="3335528at2759"/>
<dbReference type="PANTHER" id="PTHR31891:SF1">
    <property type="entry name" value="FORMAMIDASE C869.04-RELATED"/>
    <property type="match status" value="1"/>
</dbReference>
<accession>A0A2J5HNR3</accession>
<dbReference type="Gene3D" id="2.60.120.580">
    <property type="entry name" value="Acetamidase/Formamidase-like domains"/>
    <property type="match status" value="2"/>
</dbReference>
<gene>
    <name evidence="2" type="ORF">BDW42DRAFT_174131</name>
</gene>
<dbReference type="SUPFAM" id="SSF141130">
    <property type="entry name" value="Acetamidase/Formamidase-like"/>
    <property type="match status" value="1"/>
</dbReference>
<evidence type="ECO:0000256" key="1">
    <source>
        <dbReference type="SAM" id="MobiDB-lite"/>
    </source>
</evidence>
<sequence length="329" mass="35370">MTNHPSSPPIAHHIGREHGHPCWSRTIPPVRTVSSGETVTFDTIDSSSGQITPTSDAATLRAFDTSQANPVFGPVWIRDAQPGDVLRVEVVALETADWGWTAIIPNFGLLADEFLDPVLRIWRLDPEVRRVRFGDSGISVPLRPFLGCMGVAPATDEALSTVPPTHAGGNLDCRELTVGAAVSLPVQTAGALFSCGDGHAAQGHGEVCGTAIETPMRATLRFVLYKDQPWVTTPHYETPPQRLEVQSDETSGRYAVMGIEDSLLGATRQAVRSLIRWLVEVKGLTRTDAYMLASVAGDLQVVQAVNMPQYSASMSLSLGIFNETGMNSG</sequence>
<dbReference type="EMBL" id="KZ559570">
    <property type="protein sequence ID" value="PLN78791.1"/>
    <property type="molecule type" value="Genomic_DNA"/>
</dbReference>
<organism evidence="2 3">
    <name type="scientific">Aspergillus taichungensis</name>
    <dbReference type="NCBI Taxonomy" id="482145"/>
    <lineage>
        <taxon>Eukaryota</taxon>
        <taxon>Fungi</taxon>
        <taxon>Dikarya</taxon>
        <taxon>Ascomycota</taxon>
        <taxon>Pezizomycotina</taxon>
        <taxon>Eurotiomycetes</taxon>
        <taxon>Eurotiomycetidae</taxon>
        <taxon>Eurotiales</taxon>
        <taxon>Aspergillaceae</taxon>
        <taxon>Aspergillus</taxon>
        <taxon>Aspergillus subgen. Circumdati</taxon>
    </lineage>
</organism>
<dbReference type="InterPro" id="IPR004304">
    <property type="entry name" value="FmdA_AmdA"/>
</dbReference>
<evidence type="ECO:0000313" key="3">
    <source>
        <dbReference type="Proteomes" id="UP000235023"/>
    </source>
</evidence>
<proteinExistence type="predicted"/>
<reference evidence="3" key="1">
    <citation type="submission" date="2017-12" db="EMBL/GenBank/DDBJ databases">
        <authorList>
            <consortium name="DOE Joint Genome Institute"/>
            <person name="Mondo S.J."/>
            <person name="Kjaerbolling I."/>
            <person name="Vesth T.C."/>
            <person name="Frisvad J.C."/>
            <person name="Nybo J.L."/>
            <person name="Theobald S."/>
            <person name="Kuo A."/>
            <person name="Bowyer P."/>
            <person name="Matsuda Y."/>
            <person name="Lyhne E.K."/>
            <person name="Kogle M.E."/>
            <person name="Clum A."/>
            <person name="Lipzen A."/>
            <person name="Salamov A."/>
            <person name="Ngan C.Y."/>
            <person name="Daum C."/>
            <person name="Chiniquy J."/>
            <person name="Barry K."/>
            <person name="LaButti K."/>
            <person name="Haridas S."/>
            <person name="Simmons B.A."/>
            <person name="Magnuson J.K."/>
            <person name="Mortensen U.H."/>
            <person name="Larsen T.O."/>
            <person name="Grigoriev I.V."/>
            <person name="Baker S.E."/>
            <person name="Andersen M.R."/>
            <person name="Nordberg H.P."/>
            <person name="Cantor M.N."/>
            <person name="Hua S.X."/>
        </authorList>
    </citation>
    <scope>NUCLEOTIDE SEQUENCE [LARGE SCALE GENOMIC DNA]</scope>
    <source>
        <strain evidence="3">IBT 19404</strain>
    </source>
</reference>
<dbReference type="Proteomes" id="UP000235023">
    <property type="component" value="Unassembled WGS sequence"/>
</dbReference>
<dbReference type="Pfam" id="PF03069">
    <property type="entry name" value="FmdA_AmdA"/>
    <property type="match status" value="1"/>
</dbReference>
<dbReference type="GO" id="GO:0016811">
    <property type="term" value="F:hydrolase activity, acting on carbon-nitrogen (but not peptide) bonds, in linear amides"/>
    <property type="evidence" value="ECO:0007669"/>
    <property type="project" value="InterPro"/>
</dbReference>
<dbReference type="Gene3D" id="3.10.28.20">
    <property type="entry name" value="Acetamidase/Formamidase-like domains"/>
    <property type="match status" value="1"/>
</dbReference>
<evidence type="ECO:0000313" key="2">
    <source>
        <dbReference type="EMBL" id="PLN78791.1"/>
    </source>
</evidence>
<dbReference type="PANTHER" id="PTHR31891">
    <property type="entry name" value="FORMAMIDASE C869.04-RELATED"/>
    <property type="match status" value="1"/>
</dbReference>
<protein>
    <submittedName>
        <fullName evidence="2">Acetamidase/formamidase family protein</fullName>
    </submittedName>
</protein>
<keyword evidence="3" id="KW-1185">Reference proteome</keyword>
<feature type="region of interest" description="Disordered" evidence="1">
    <location>
        <begin position="1"/>
        <end position="22"/>
    </location>
</feature>
<name>A0A2J5HNR3_9EURO</name>